<dbReference type="Gene3D" id="3.10.180.10">
    <property type="entry name" value="2,3-Dihydroxybiphenyl 1,2-Dioxygenase, domain 1"/>
    <property type="match status" value="1"/>
</dbReference>
<evidence type="ECO:0000313" key="2">
    <source>
        <dbReference type="EMBL" id="TCL59998.1"/>
    </source>
</evidence>
<accession>A0A4R1R3N8</accession>
<dbReference type="Proteomes" id="UP000295718">
    <property type="component" value="Unassembled WGS sequence"/>
</dbReference>
<evidence type="ECO:0000259" key="1">
    <source>
        <dbReference type="Pfam" id="PF00903"/>
    </source>
</evidence>
<gene>
    <name evidence="2" type="ORF">EDD76_103189</name>
</gene>
<dbReference type="RefSeq" id="WP_031389621.1">
    <property type="nucleotide sequence ID" value="NZ_JPNB01000001.1"/>
</dbReference>
<dbReference type="PANTHER" id="PTHR33990:SF1">
    <property type="entry name" value="PROTEIN YJDN"/>
    <property type="match status" value="1"/>
</dbReference>
<name>A0A4R1R3N8_9FIRM</name>
<protein>
    <submittedName>
        <fullName evidence="2">PhnB protein</fullName>
    </submittedName>
</protein>
<dbReference type="Pfam" id="PF00903">
    <property type="entry name" value="Glyoxalase"/>
    <property type="match status" value="1"/>
</dbReference>
<keyword evidence="3" id="KW-1185">Reference proteome</keyword>
<sequence>MKTIIPNLFIENTMENLNYYQGIFGGEIKNTVPSHENPERLMHAELYINENCVLFFGDREKSDKPNDTIHVYVKLETDEEIQKIYDNLKTTSTVGYELQKTFWGSLHAMLTDKNGIIWDLDK</sequence>
<feature type="domain" description="Glyoxalase/fosfomycin resistance/dioxygenase" evidence="1">
    <location>
        <begin position="8"/>
        <end position="119"/>
    </location>
</feature>
<dbReference type="STRING" id="1469948.GCA_000732725_00872"/>
<dbReference type="PANTHER" id="PTHR33990">
    <property type="entry name" value="PROTEIN YJDN-RELATED"/>
    <property type="match status" value="1"/>
</dbReference>
<dbReference type="AlphaFoldDB" id="A0A4R1R3N8"/>
<comment type="caution">
    <text evidence="2">The sequence shown here is derived from an EMBL/GenBank/DDBJ whole genome shotgun (WGS) entry which is preliminary data.</text>
</comment>
<organism evidence="2 3">
    <name type="scientific">Kineothrix alysoides</name>
    <dbReference type="NCBI Taxonomy" id="1469948"/>
    <lineage>
        <taxon>Bacteria</taxon>
        <taxon>Bacillati</taxon>
        <taxon>Bacillota</taxon>
        <taxon>Clostridia</taxon>
        <taxon>Lachnospirales</taxon>
        <taxon>Lachnospiraceae</taxon>
        <taxon>Kineothrix</taxon>
    </lineage>
</organism>
<dbReference type="OrthoDB" id="9815599at2"/>
<evidence type="ECO:0000313" key="3">
    <source>
        <dbReference type="Proteomes" id="UP000295718"/>
    </source>
</evidence>
<dbReference type="InterPro" id="IPR029068">
    <property type="entry name" value="Glyas_Bleomycin-R_OHBP_Dase"/>
</dbReference>
<proteinExistence type="predicted"/>
<reference evidence="2 3" key="1">
    <citation type="submission" date="2019-03" db="EMBL/GenBank/DDBJ databases">
        <title>Genomic Encyclopedia of Type Strains, Phase IV (KMG-IV): sequencing the most valuable type-strain genomes for metagenomic binning, comparative biology and taxonomic classification.</title>
        <authorList>
            <person name="Goeker M."/>
        </authorList>
    </citation>
    <scope>NUCLEOTIDE SEQUENCE [LARGE SCALE GENOMIC DNA]</scope>
    <source>
        <strain evidence="2 3">DSM 100556</strain>
    </source>
</reference>
<dbReference type="SUPFAM" id="SSF54593">
    <property type="entry name" value="Glyoxalase/Bleomycin resistance protein/Dihydroxybiphenyl dioxygenase"/>
    <property type="match status" value="1"/>
</dbReference>
<dbReference type="InterPro" id="IPR004360">
    <property type="entry name" value="Glyas_Fos-R_dOase_dom"/>
</dbReference>
<dbReference type="EMBL" id="SLUO01000003">
    <property type="protein sequence ID" value="TCL59998.1"/>
    <property type="molecule type" value="Genomic_DNA"/>
</dbReference>